<dbReference type="EMBL" id="BOMV01000026">
    <property type="protein sequence ID" value="GIE95336.1"/>
    <property type="molecule type" value="Genomic_DNA"/>
</dbReference>
<protein>
    <submittedName>
        <fullName evidence="2">Uncharacterized protein</fullName>
    </submittedName>
</protein>
<keyword evidence="3" id="KW-1185">Reference proteome</keyword>
<dbReference type="RefSeq" id="WP_203781630.1">
    <property type="nucleotide sequence ID" value="NZ_BOMV01000026.1"/>
</dbReference>
<evidence type="ECO:0000256" key="1">
    <source>
        <dbReference type="SAM" id="MobiDB-lite"/>
    </source>
</evidence>
<evidence type="ECO:0000313" key="3">
    <source>
        <dbReference type="Proteomes" id="UP000636960"/>
    </source>
</evidence>
<dbReference type="AlphaFoldDB" id="A0A919K2C1"/>
<reference evidence="2" key="1">
    <citation type="submission" date="2021-01" db="EMBL/GenBank/DDBJ databases">
        <title>Whole genome shotgun sequence of Actinoplanes rishiriensis NBRC 108556.</title>
        <authorList>
            <person name="Komaki H."/>
            <person name="Tamura T."/>
        </authorList>
    </citation>
    <scope>NUCLEOTIDE SEQUENCE</scope>
    <source>
        <strain evidence="2">NBRC 108556</strain>
    </source>
</reference>
<organism evidence="2 3">
    <name type="scientific">Paractinoplanes rishiriensis</name>
    <dbReference type="NCBI Taxonomy" id="1050105"/>
    <lineage>
        <taxon>Bacteria</taxon>
        <taxon>Bacillati</taxon>
        <taxon>Actinomycetota</taxon>
        <taxon>Actinomycetes</taxon>
        <taxon>Micromonosporales</taxon>
        <taxon>Micromonosporaceae</taxon>
        <taxon>Paractinoplanes</taxon>
    </lineage>
</organism>
<comment type="caution">
    <text evidence="2">The sequence shown here is derived from an EMBL/GenBank/DDBJ whole genome shotgun (WGS) entry which is preliminary data.</text>
</comment>
<accession>A0A919K2C1</accession>
<gene>
    <name evidence="2" type="ORF">Ari01nite_28010</name>
</gene>
<feature type="region of interest" description="Disordered" evidence="1">
    <location>
        <begin position="52"/>
        <end position="77"/>
    </location>
</feature>
<evidence type="ECO:0000313" key="2">
    <source>
        <dbReference type="EMBL" id="GIE95336.1"/>
    </source>
</evidence>
<sequence>MSHPVSDAAFELLGACKHSLRFAFGAPLDYPYAPAKLAVENQPPALFRRLQAVSPPPARDGDPWQTGMKLDDRPFDPSDPDTCAGRLADVKHDEDAASLDTPDPEKIVLDRWFSVPKQPSKMSFPGADEGRYLTSIAYWSPIPPSATEVSVGVEYYGAFRMDWARPPQDRWVAVSLDAFWPAERDSADLIIPLGKCDEQCPNS</sequence>
<name>A0A919K2C1_9ACTN</name>
<dbReference type="Proteomes" id="UP000636960">
    <property type="component" value="Unassembled WGS sequence"/>
</dbReference>
<proteinExistence type="predicted"/>